<keyword evidence="2" id="KW-1185">Reference proteome</keyword>
<reference evidence="2" key="1">
    <citation type="submission" date="2016-10" db="EMBL/GenBank/DDBJ databases">
        <authorList>
            <person name="Varghese N."/>
        </authorList>
    </citation>
    <scope>NUCLEOTIDE SEQUENCE [LARGE SCALE GENOMIC DNA]</scope>
    <source>
        <strain evidence="2">ACV-9</strain>
    </source>
</reference>
<gene>
    <name evidence="1" type="ORF">SAMN02910377_01067</name>
</gene>
<protein>
    <submittedName>
        <fullName evidence="1">Uncharacterized protein</fullName>
    </submittedName>
</protein>
<evidence type="ECO:0000313" key="1">
    <source>
        <dbReference type="EMBL" id="SEK51946.1"/>
    </source>
</evidence>
<dbReference type="AlphaFoldDB" id="A0A1H7HNL0"/>
<name>A0A1H7HNL0_9FIRM</name>
<organism evidence="1 2">
    <name type="scientific">Pseudobutyrivibrio ruminis</name>
    <dbReference type="NCBI Taxonomy" id="46206"/>
    <lineage>
        <taxon>Bacteria</taxon>
        <taxon>Bacillati</taxon>
        <taxon>Bacillota</taxon>
        <taxon>Clostridia</taxon>
        <taxon>Lachnospirales</taxon>
        <taxon>Lachnospiraceae</taxon>
        <taxon>Pseudobutyrivibrio</taxon>
    </lineage>
</organism>
<proteinExistence type="predicted"/>
<dbReference type="EMBL" id="FNZX01000006">
    <property type="protein sequence ID" value="SEK51946.1"/>
    <property type="molecule type" value="Genomic_DNA"/>
</dbReference>
<accession>A0A1H7HNL0</accession>
<evidence type="ECO:0000313" key="2">
    <source>
        <dbReference type="Proteomes" id="UP000182321"/>
    </source>
</evidence>
<dbReference type="Proteomes" id="UP000182321">
    <property type="component" value="Unassembled WGS sequence"/>
</dbReference>
<dbReference type="RefSeq" id="WP_044935794.1">
    <property type="nucleotide sequence ID" value="NZ_FNZX01000006.1"/>
</dbReference>
<sequence length="65" mass="7123">MDVSNIYLLKDAYGSKITTGTSFMSAYQKAAANPKCSTIEKVNVDNSSMNKVSTVWKSSSFDVYV</sequence>